<dbReference type="EMBL" id="MU277234">
    <property type="protein sequence ID" value="KAI0058515.1"/>
    <property type="molecule type" value="Genomic_DNA"/>
</dbReference>
<evidence type="ECO:0000313" key="2">
    <source>
        <dbReference type="Proteomes" id="UP000814140"/>
    </source>
</evidence>
<organism evidence="1 2">
    <name type="scientific">Artomyces pyxidatus</name>
    <dbReference type="NCBI Taxonomy" id="48021"/>
    <lineage>
        <taxon>Eukaryota</taxon>
        <taxon>Fungi</taxon>
        <taxon>Dikarya</taxon>
        <taxon>Basidiomycota</taxon>
        <taxon>Agaricomycotina</taxon>
        <taxon>Agaricomycetes</taxon>
        <taxon>Russulales</taxon>
        <taxon>Auriscalpiaceae</taxon>
        <taxon>Artomyces</taxon>
    </lineage>
</organism>
<reference evidence="1" key="1">
    <citation type="submission" date="2021-03" db="EMBL/GenBank/DDBJ databases">
        <authorList>
            <consortium name="DOE Joint Genome Institute"/>
            <person name="Ahrendt S."/>
            <person name="Looney B.P."/>
            <person name="Miyauchi S."/>
            <person name="Morin E."/>
            <person name="Drula E."/>
            <person name="Courty P.E."/>
            <person name="Chicoki N."/>
            <person name="Fauchery L."/>
            <person name="Kohler A."/>
            <person name="Kuo A."/>
            <person name="Labutti K."/>
            <person name="Pangilinan J."/>
            <person name="Lipzen A."/>
            <person name="Riley R."/>
            <person name="Andreopoulos W."/>
            <person name="He G."/>
            <person name="Johnson J."/>
            <person name="Barry K.W."/>
            <person name="Grigoriev I.V."/>
            <person name="Nagy L."/>
            <person name="Hibbett D."/>
            <person name="Henrissat B."/>
            <person name="Matheny P.B."/>
            <person name="Labbe J."/>
            <person name="Martin F."/>
        </authorList>
    </citation>
    <scope>NUCLEOTIDE SEQUENCE</scope>
    <source>
        <strain evidence="1">HHB10654</strain>
    </source>
</reference>
<keyword evidence="2" id="KW-1185">Reference proteome</keyword>
<gene>
    <name evidence="1" type="ORF">BV25DRAFT_1871973</name>
</gene>
<reference evidence="1" key="2">
    <citation type="journal article" date="2022" name="New Phytol.">
        <title>Evolutionary transition to the ectomycorrhizal habit in the genomes of a hyperdiverse lineage of mushroom-forming fungi.</title>
        <authorList>
            <person name="Looney B."/>
            <person name="Miyauchi S."/>
            <person name="Morin E."/>
            <person name="Drula E."/>
            <person name="Courty P.E."/>
            <person name="Kohler A."/>
            <person name="Kuo A."/>
            <person name="LaButti K."/>
            <person name="Pangilinan J."/>
            <person name="Lipzen A."/>
            <person name="Riley R."/>
            <person name="Andreopoulos W."/>
            <person name="He G."/>
            <person name="Johnson J."/>
            <person name="Nolan M."/>
            <person name="Tritt A."/>
            <person name="Barry K.W."/>
            <person name="Grigoriev I.V."/>
            <person name="Nagy L.G."/>
            <person name="Hibbett D."/>
            <person name="Henrissat B."/>
            <person name="Matheny P.B."/>
            <person name="Labbe J."/>
            <person name="Martin F.M."/>
        </authorList>
    </citation>
    <scope>NUCLEOTIDE SEQUENCE</scope>
    <source>
        <strain evidence="1">HHB10654</strain>
    </source>
</reference>
<comment type="caution">
    <text evidence="1">The sequence shown here is derived from an EMBL/GenBank/DDBJ whole genome shotgun (WGS) entry which is preliminary data.</text>
</comment>
<dbReference type="Proteomes" id="UP000814140">
    <property type="component" value="Unassembled WGS sequence"/>
</dbReference>
<protein>
    <submittedName>
        <fullName evidence="1">Metallo-dependent phosphatase</fullName>
    </submittedName>
</protein>
<accession>A0ACB8SRC8</accession>
<name>A0ACB8SRC8_9AGAM</name>
<evidence type="ECO:0000313" key="1">
    <source>
        <dbReference type="EMBL" id="KAI0058515.1"/>
    </source>
</evidence>
<proteinExistence type="predicted"/>
<sequence>MVLVLVIGDLHIPHRIHDLPAKFKKLLVPGKIQQILCTGNVCDRETYEYLRTVAADVHVVRGDYDETAAFPLSITVTHSPIKIGVIHGHQCIPTGDLDSLSSIARQMDVDVLISGHTHTFQAIDHDGRFFVNPGSATGAWSGAFNGDPTPSFALMDIQGPVVVTYVYQLIEGEVRVEKIEYRKDAEALQAREREVAAPRSTVMPQSIPAANAAQQSVW</sequence>